<evidence type="ECO:0000259" key="1">
    <source>
        <dbReference type="Pfam" id="PF26367"/>
    </source>
</evidence>
<dbReference type="AlphaFoldDB" id="A0A9X4P929"/>
<proteinExistence type="predicted"/>
<evidence type="ECO:0000313" key="3">
    <source>
        <dbReference type="Proteomes" id="UP001155500"/>
    </source>
</evidence>
<dbReference type="InterPro" id="IPR058408">
    <property type="entry name" value="DUF8095"/>
</dbReference>
<reference evidence="2" key="1">
    <citation type="submission" date="2016-03" db="EMBL/GenBank/DDBJ databases">
        <title>Co-evolution between Pasteurellaceae and their hosts.</title>
        <authorList>
            <person name="Hansen M.J."/>
            <person name="Bojesen A.M."/>
            <person name="Planet P."/>
        </authorList>
    </citation>
    <scope>NUCLEOTIDE SEQUENCE</scope>
    <source>
        <strain evidence="2">146/S8/89</strain>
    </source>
</reference>
<sequence length="225" mass="25613">MLKKLTALSLTMGLMACTTTQSELKWITYKDINGNNQALTFTQQAKADLQQAQGEALQQKVFGNPAEYVNLGDIYLLAVGNNQYIRIILQQGQQSINPYDKTALTQLGKAKQFEVYQFAQGRISHNRFTAEQGICHSFQRKKQGVKLEASSNYYATPQQFFTSLISATLSQQQEPSHFNYRSEFSLKDPHLRQQIEQDEQQQGKQNALNYAKQQVSFLRNVVCSK</sequence>
<protein>
    <recommendedName>
        <fullName evidence="1">DUF8095 domain-containing protein</fullName>
    </recommendedName>
</protein>
<evidence type="ECO:0000313" key="2">
    <source>
        <dbReference type="EMBL" id="MDG6894905.1"/>
    </source>
</evidence>
<gene>
    <name evidence="2" type="ORF">A6A20_04515</name>
</gene>
<dbReference type="Proteomes" id="UP001155500">
    <property type="component" value="Unassembled WGS sequence"/>
</dbReference>
<dbReference type="EMBL" id="LWID01000001">
    <property type="protein sequence ID" value="MDG6894905.1"/>
    <property type="molecule type" value="Genomic_DNA"/>
</dbReference>
<comment type="caution">
    <text evidence="2">The sequence shown here is derived from an EMBL/GenBank/DDBJ whole genome shotgun (WGS) entry which is preliminary data.</text>
</comment>
<keyword evidence="3" id="KW-1185">Reference proteome</keyword>
<organism evidence="2 3">
    <name type="scientific">Volucribacter amazonae</name>
    <dbReference type="NCBI Taxonomy" id="256731"/>
    <lineage>
        <taxon>Bacteria</taxon>
        <taxon>Pseudomonadati</taxon>
        <taxon>Pseudomonadota</taxon>
        <taxon>Gammaproteobacteria</taxon>
        <taxon>Pasteurellales</taxon>
        <taxon>Pasteurellaceae</taxon>
        <taxon>Volucribacter</taxon>
    </lineage>
</organism>
<accession>A0A9X4P929</accession>
<feature type="domain" description="DUF8095" evidence="1">
    <location>
        <begin position="84"/>
        <end position="221"/>
    </location>
</feature>
<dbReference type="RefSeq" id="WP_279572354.1">
    <property type="nucleotide sequence ID" value="NZ_LWID01000001.1"/>
</dbReference>
<name>A0A9X4P929_9PAST</name>
<dbReference type="Pfam" id="PF26367">
    <property type="entry name" value="DUF8095"/>
    <property type="match status" value="1"/>
</dbReference>
<dbReference type="PROSITE" id="PS51257">
    <property type="entry name" value="PROKAR_LIPOPROTEIN"/>
    <property type="match status" value="1"/>
</dbReference>